<accession>A0A7W8F286</accession>
<dbReference type="InterPro" id="IPR029045">
    <property type="entry name" value="ClpP/crotonase-like_dom_sf"/>
</dbReference>
<gene>
    <name evidence="3" type="ORF">FHS36_002685</name>
</gene>
<proteinExistence type="predicted"/>
<evidence type="ECO:0000313" key="3">
    <source>
        <dbReference type="EMBL" id="MBB5119252.1"/>
    </source>
</evidence>
<dbReference type="SMART" id="SM00245">
    <property type="entry name" value="TSPc"/>
    <property type="match status" value="1"/>
</dbReference>
<dbReference type="Pfam" id="PF03572">
    <property type="entry name" value="Peptidase_S41"/>
    <property type="match status" value="1"/>
</dbReference>
<reference evidence="3 4" key="1">
    <citation type="submission" date="2020-08" db="EMBL/GenBank/DDBJ databases">
        <title>Genomic Encyclopedia of Type Strains, Phase III (KMG-III): the genomes of soil and plant-associated and newly described type strains.</title>
        <authorList>
            <person name="Whitman W."/>
        </authorList>
    </citation>
    <scope>NUCLEOTIDE SEQUENCE [LARGE SCALE GENOMIC DNA]</scope>
    <source>
        <strain evidence="3 4">CECT 3259</strain>
    </source>
</reference>
<organism evidence="3 4">
    <name type="scientific">Streptomyces eurocidicus</name>
    <name type="common">Streptoverticillium eurocidicus</name>
    <dbReference type="NCBI Taxonomy" id="66423"/>
    <lineage>
        <taxon>Bacteria</taxon>
        <taxon>Bacillati</taxon>
        <taxon>Actinomycetota</taxon>
        <taxon>Actinomycetes</taxon>
        <taxon>Kitasatosporales</taxon>
        <taxon>Streptomycetaceae</taxon>
        <taxon>Streptomyces</taxon>
    </lineage>
</organism>
<feature type="signal peptide" evidence="1">
    <location>
        <begin position="1"/>
        <end position="32"/>
    </location>
</feature>
<dbReference type="SUPFAM" id="SSF52096">
    <property type="entry name" value="ClpP/crotonase"/>
    <property type="match status" value="1"/>
</dbReference>
<feature type="domain" description="Tail specific protease" evidence="2">
    <location>
        <begin position="233"/>
        <end position="446"/>
    </location>
</feature>
<dbReference type="AlphaFoldDB" id="A0A7W8F286"/>
<evidence type="ECO:0000256" key="1">
    <source>
        <dbReference type="SAM" id="SignalP"/>
    </source>
</evidence>
<evidence type="ECO:0000259" key="2">
    <source>
        <dbReference type="SMART" id="SM00245"/>
    </source>
</evidence>
<protein>
    <recommendedName>
        <fullName evidence="2">Tail specific protease domain-containing protein</fullName>
    </recommendedName>
</protein>
<dbReference type="CDD" id="cd07563">
    <property type="entry name" value="Peptidase_S41_IRBP"/>
    <property type="match status" value="1"/>
</dbReference>
<dbReference type="Gene3D" id="3.90.226.10">
    <property type="entry name" value="2-enoyl-CoA Hydratase, Chain A, domain 1"/>
    <property type="match status" value="1"/>
</dbReference>
<dbReference type="Gene3D" id="3.30.750.44">
    <property type="match status" value="1"/>
</dbReference>
<feature type="chain" id="PRO_5031390860" description="Tail specific protease domain-containing protein" evidence="1">
    <location>
        <begin position="33"/>
        <end position="475"/>
    </location>
</feature>
<dbReference type="GO" id="GO:0006508">
    <property type="term" value="P:proteolysis"/>
    <property type="evidence" value="ECO:0007669"/>
    <property type="project" value="InterPro"/>
</dbReference>
<dbReference type="InterPro" id="IPR005151">
    <property type="entry name" value="Tail-specific_protease"/>
</dbReference>
<dbReference type="PANTHER" id="PTHR11261">
    <property type="entry name" value="INTERPHOTORECEPTOR RETINOID-BINDING PROTEIN"/>
    <property type="match status" value="1"/>
</dbReference>
<evidence type="ECO:0000313" key="4">
    <source>
        <dbReference type="Proteomes" id="UP000528608"/>
    </source>
</evidence>
<keyword evidence="1" id="KW-0732">Signal</keyword>
<comment type="caution">
    <text evidence="3">The sequence shown here is derived from an EMBL/GenBank/DDBJ whole genome shotgun (WGS) entry which is preliminary data.</text>
</comment>
<dbReference type="Pfam" id="PF14684">
    <property type="entry name" value="Tricorn_C1"/>
    <property type="match status" value="1"/>
</dbReference>
<dbReference type="EMBL" id="JACHJF010000007">
    <property type="protein sequence ID" value="MBB5119252.1"/>
    <property type="molecule type" value="Genomic_DNA"/>
</dbReference>
<dbReference type="InterPro" id="IPR028204">
    <property type="entry name" value="Tricorn_C1"/>
</dbReference>
<dbReference type="Proteomes" id="UP000528608">
    <property type="component" value="Unassembled WGS sequence"/>
</dbReference>
<dbReference type="GO" id="GO:0008236">
    <property type="term" value="F:serine-type peptidase activity"/>
    <property type="evidence" value="ECO:0007669"/>
    <property type="project" value="InterPro"/>
</dbReference>
<name>A0A7W8F286_STREU</name>
<dbReference type="PANTHER" id="PTHR11261:SF3">
    <property type="entry name" value="RETINOL-BINDING PROTEIN 3"/>
    <property type="match status" value="1"/>
</dbReference>
<sequence length="475" mass="51037">MRRKSSPAGAVTAAMALALAGGTVLTATGATAAPAPSRPATDGVWRMDGYGTVLALADGHLREYQTTAVSCMKSDSAERTGTGAGPVASYTTGGGVVLTVRALPGGDRATLHADGAVGDRRLRRIAALPDSCGQPVDPKDSLAAFDVFWRSFEENYPFFAAKGVDWHKTRDRYRPQVRADTPKDRLFDLFAEMVEPLNDAHVAVQDGKRIFARARPGTVMPGEELDQRAKRHIVEHDLKGRRTHEFANGRITYADLPGGQGYLRISGFGGYAAEGAPYATQLTELDRALDAVFTRERVASLRGLVIDLRVNGGGSDAMGLRIAGRLTDTPYLAYSKRARNDPADATRHTRPQPLYVRPAKAPRYTGPVAVLTGGSTVSAGETFTQALMDRPGGSVRIGQHTQGVFSDVMTRVLPDGMVAWLPNEEFLNRSGRSYDGPGIPPSAGMEVPVLTEEEFRTGRDAAFDRAVEVLRGRKA</sequence>